<feature type="repeat" description="CSPG" evidence="6">
    <location>
        <begin position="2049"/>
        <end position="2147"/>
    </location>
</feature>
<feature type="repeat" description="CSPG" evidence="6">
    <location>
        <begin position="1186"/>
        <end position="1273"/>
    </location>
</feature>
<keyword evidence="3" id="KW-0677">Repeat</keyword>
<dbReference type="InterPro" id="IPR003644">
    <property type="entry name" value="Calx_beta"/>
</dbReference>
<feature type="domain" description="VWFC" evidence="9">
    <location>
        <begin position="133"/>
        <end position="193"/>
    </location>
</feature>
<evidence type="ECO:0000256" key="3">
    <source>
        <dbReference type="ARBA" id="ARBA00022737"/>
    </source>
</evidence>
<feature type="repeat" description="CSPG" evidence="6">
    <location>
        <begin position="1294"/>
        <end position="1412"/>
    </location>
</feature>
<dbReference type="OrthoDB" id="430044at2759"/>
<dbReference type="Gene3D" id="6.20.200.20">
    <property type="match status" value="4"/>
</dbReference>
<dbReference type="SMART" id="SM00214">
    <property type="entry name" value="VWC"/>
    <property type="match status" value="6"/>
</dbReference>
<dbReference type="Gene3D" id="2.10.220.10">
    <property type="entry name" value="Hormone Receptor, Insulin-like Growth Factor Receptor 1, Chain A, domain 2"/>
    <property type="match status" value="8"/>
</dbReference>
<evidence type="ECO:0000313" key="10">
    <source>
        <dbReference type="EMBL" id="ROT72676.1"/>
    </source>
</evidence>
<comment type="similarity">
    <text evidence="1">Belongs to the FRAS1 family.</text>
</comment>
<proteinExistence type="inferred from homology"/>
<dbReference type="InterPro" id="IPR006212">
    <property type="entry name" value="Furin_repeat"/>
</dbReference>
<feature type="repeat" description="CSPG" evidence="6">
    <location>
        <begin position="2281"/>
        <end position="2373"/>
    </location>
</feature>
<feature type="compositionally biased region" description="Basic and acidic residues" evidence="7">
    <location>
        <begin position="3908"/>
        <end position="3920"/>
    </location>
</feature>
<organism evidence="10 11">
    <name type="scientific">Penaeus vannamei</name>
    <name type="common">Whiteleg shrimp</name>
    <name type="synonym">Litopenaeus vannamei</name>
    <dbReference type="NCBI Taxonomy" id="6689"/>
    <lineage>
        <taxon>Eukaryota</taxon>
        <taxon>Metazoa</taxon>
        <taxon>Ecdysozoa</taxon>
        <taxon>Arthropoda</taxon>
        <taxon>Crustacea</taxon>
        <taxon>Multicrustacea</taxon>
        <taxon>Malacostraca</taxon>
        <taxon>Eumalacostraca</taxon>
        <taxon>Eucarida</taxon>
        <taxon>Decapoda</taxon>
        <taxon>Dendrobranchiata</taxon>
        <taxon>Penaeoidea</taxon>
        <taxon>Penaeidae</taxon>
        <taxon>Penaeus</taxon>
    </lineage>
</organism>
<dbReference type="STRING" id="6689.A0A423T8C3"/>
<evidence type="ECO:0000256" key="6">
    <source>
        <dbReference type="PROSITE-ProRule" id="PRU01201"/>
    </source>
</evidence>
<feature type="transmembrane region" description="Helical" evidence="8">
    <location>
        <begin position="3857"/>
        <end position="3882"/>
    </location>
</feature>
<evidence type="ECO:0000313" key="11">
    <source>
        <dbReference type="Proteomes" id="UP000283509"/>
    </source>
</evidence>
<comment type="caution">
    <text evidence="10">The sequence shown here is derived from an EMBL/GenBank/DDBJ whole genome shotgun (WGS) entry which is preliminary data.</text>
</comment>
<dbReference type="GO" id="GO:0009653">
    <property type="term" value="P:anatomical structure morphogenesis"/>
    <property type="evidence" value="ECO:0007669"/>
    <property type="project" value="TreeGrafter"/>
</dbReference>
<feature type="repeat" description="CSPG" evidence="6">
    <location>
        <begin position="1928"/>
        <end position="2028"/>
    </location>
</feature>
<dbReference type="InterPro" id="IPR001007">
    <property type="entry name" value="VWF_dom"/>
</dbReference>
<dbReference type="Pfam" id="PF03160">
    <property type="entry name" value="Calx-beta"/>
    <property type="match status" value="3"/>
</dbReference>
<dbReference type="CDD" id="cd00064">
    <property type="entry name" value="FU"/>
    <property type="match status" value="10"/>
</dbReference>
<dbReference type="Proteomes" id="UP000283509">
    <property type="component" value="Unassembled WGS sequence"/>
</dbReference>
<keyword evidence="4" id="KW-0106">Calcium</keyword>
<dbReference type="SMART" id="SM00181">
    <property type="entry name" value="EGF"/>
    <property type="match status" value="9"/>
</dbReference>
<dbReference type="GO" id="GO:0016020">
    <property type="term" value="C:membrane"/>
    <property type="evidence" value="ECO:0007669"/>
    <property type="project" value="InterPro"/>
</dbReference>
<reference evidence="10 11" key="1">
    <citation type="submission" date="2018-04" db="EMBL/GenBank/DDBJ databases">
        <authorList>
            <person name="Zhang X."/>
            <person name="Yuan J."/>
            <person name="Li F."/>
            <person name="Xiang J."/>
        </authorList>
    </citation>
    <scope>NUCLEOTIDE SEQUENCE [LARGE SCALE GENOMIC DNA]</scope>
    <source>
        <tissue evidence="10">Muscle</tissue>
    </source>
</reference>
<dbReference type="PROSITE" id="PS01208">
    <property type="entry name" value="VWFC_1"/>
    <property type="match status" value="3"/>
</dbReference>
<dbReference type="SMART" id="SM00261">
    <property type="entry name" value="FU"/>
    <property type="match status" value="14"/>
</dbReference>
<evidence type="ECO:0000256" key="5">
    <source>
        <dbReference type="ARBA" id="ARBA00023180"/>
    </source>
</evidence>
<dbReference type="SMART" id="SM00215">
    <property type="entry name" value="VWC_out"/>
    <property type="match status" value="4"/>
</dbReference>
<dbReference type="InterPro" id="IPR051561">
    <property type="entry name" value="FRAS1_ECM"/>
</dbReference>
<feature type="repeat" description="CSPG" evidence="6">
    <location>
        <begin position="2406"/>
        <end position="2502"/>
    </location>
</feature>
<evidence type="ECO:0000256" key="8">
    <source>
        <dbReference type="SAM" id="Phobius"/>
    </source>
</evidence>
<dbReference type="SUPFAM" id="SSF57603">
    <property type="entry name" value="FnI-like domain"/>
    <property type="match status" value="6"/>
</dbReference>
<dbReference type="PROSITE" id="PS51854">
    <property type="entry name" value="CSPG"/>
    <property type="match status" value="10"/>
</dbReference>
<dbReference type="PROSITE" id="PS50184">
    <property type="entry name" value="VWFC_2"/>
    <property type="match status" value="5"/>
</dbReference>
<dbReference type="InterPro" id="IPR038081">
    <property type="entry name" value="CalX-like_sf"/>
</dbReference>
<sequence length="3957" mass="437280">MQAKQASIAFGKTRPNGSSWRPEVCVECQCQGWVSVCQRQHCTDPECPPHHALYHNPKFCCPQCLPPALPCHAGGSLYQDGEVWSLGGCEQCRCVNGTVSCGRAPCAVTTCPEGQVALQDPEQCCPECVPVGMPCQEGSTLHDDGDFWSPVSCSQCQCRNGRVQCYVAHCPPLTCPANHTLEVAPGSCCPTCEGNPCIQKGMVYGSGEQWREGDCRECVCVAGRVQCHDMQCPDLQCQVDEKPYKEEGSCCPTCVKKQGWCLLESGVRQAPGSVWNISECEVCACRDAQVVCNEVRCEYSQCGPGEELVTRPGACCPECAINLNLCFHDTRLRQDGEVWSSGSCRVCSCNSGKVTCHTPACAPCPPGLAPVSSTSDDCCPECQPLTCPPNCMTCVPGSPNPTCTMCEEGHYLQDGTCISSCLEGWFQQGGVCLACHPSCAACNQATRFHCSKCHLESMLREGECVSDCGRGFYPEAESCFPCHSSCAECSGPEANHCQVCQSGAYLHAGTCVTSCPRGYYPRERVCEVCEEHCEKCGVGECLLCQDGFWLQDGRCLDQCLPGHYQGPHNTCLSCHSSCGTCDGPGILSCTSCPHYLLKSGSACVEMCPSGHYMGAEECLPCDSACSQCLGPGEHRCVECSNDKQVVVLVNGTAGECQDTCPENQKLMDHICISGSKGCKNWHVSEPESCLECEDGWLFQEQRCVKECSGGFFQQESGNVCLPCDPRCETCSGPSQKHCLSCHKKATLHERGESAECLTKCYRRTFLAEDNTCQTCHKSCEACAPDPGNSTLSLCLQCKGKRKIPQGQECVNVCHRGHFHHQVLDRCIKCHPSCATCKGEALNDCISCHDHAELTSEGTCEETQCPRGFYASGDGGCIPCQGDCDTCSRDGTICITCPPHLHLLYGKCVTKCPHMFYADDSAGGECQECHWTCEECLGPTESDCLSCAVNMFLEGNKCLPQCSPGHYAMGKTCMPCPAGCTACNSSSECQACHSPYLLQDGQCSTSCKSGTFANVFNNNCNKCGEHCMSCSLYECHECLPPYLLQDGQCVDKCSKDYFPSKDDGICYFNMKAPTLRILAPLVAEHNRPQIINGSIIYVQDADTPNNRLKIIIVEPPSNGVIFKVGGGKKMVMKKGHQFAVEDMHENRILYKHESNRPLYGEMSLRVTDGHFRSSVEMISVNVISKNQPEIVTNEPLIAVRGGSQAITSKILDIRDQDNSESVTVTVVDGPKNGHLSVRGEELVLFNLQELAEGVVMYTHDGSNVTSDMVLLQASDEHTVVNFLFQVYIVDHEKSIPVLVKNRGAKVQAGHRVQISPQLLQAADIDSDNGNLVYALLPMLQNPGHGKLILMIPLPPAPDGFYNDGWTQMDESHLIRPTTSFTQRDVNEGRVWYIHTDKQGQDSLISDQLLFSVADSSHPPNILSDQAFVIQVEPSNEPSEMSPTPGVQLDITVQEGQAVSITPQYLSFSGGKSPEHITYTITQPLGPYDGSLFNIDSPGLELRQFTQADINDMKIIYMPPLGDIGDEDKFFSFKFVVSDQMTGEPSGLPEQKFTIHVVPFQGSQLAFTHENPELIIQSRDSVLLEPQFFELKNLDQIEEIVFILLEAPQHGTITQEINGESFMFTEQDSFTKDEVLNSRIMYTHDGSESSYDFIVILALGHSSEASSRISITIRHEDDRQPTKSENASFSMTLREGESRVLSRLQLYFTDVHSPDEDLVYTLTSQPLYGALTILQPTGFSQMLNQTHKFTQADILYGLINYTSNVEIGISEVMDSLVFNVTDPNNNVLSNQVLKVRIQPVDNQEPRVTVGPAVEVLEGGSVVLPPSTVMATDADTPPTELRIIIDAPPIFGYITNTLAVPSLEPRSSPGNTSPMLEFTVGDVVAGRVAYVQSQHRHQEPTQDSLLFHVNDGINSSPTMRINITIQPVNDESPVILGEQVILEQGQTIVIRNQSLFISDTDTEPEDLIITIQQSPSHGSVHKKTSPYVSIKKSELLSRGQKFTFRNLLDELVLYSHDGSRDPEDVMEIMVSDGNHETGGIIEFIILRKTDEAPRLRLNHGLTLKAGEVSLISPSLLMAEDEDSEVAKIKYVVTRLPTSGNVELFEQEANAWRPLTVGSVFMQEDILNGNVRFSHQKDTQAGTDTLHFNLQDTEGNVMMDQALSITVLEDKVPPRITLNVGLSLMEDASAPITADLLSAMDAEMDPMELVFMLTSGPNHGQLELATAPGKAVTTWTQGALELGILRYQHQSADESPTDQFTFVVSDGYNNASQSFHINIIPVDDELPLLVLNHIKVQEGTRKTISQFEIEALDADTKDDLIIFEITRQPRHGSLQIKKGDKYIDTKTFSMRNLYSGDVSYLHDGSDASRDSFKIKVSDSTNSMYMKGRGEEATREPSTVHIEISSVDDGTPIITANTGLHFLQHEDGKAQNIITSHELHVEDEDTAPESLKFTVVAPPSHGVLRLTTHERPVMSFTQADIISGHLYYELTTYAQSVTSDHFTFEVTDSKPNTVTGNAFHIQWSWFVVAQREYNVTESDGEAKVLVKRTGNLKQPSVVTCATHTGSASGGKGRARGEDFTEITEPIEFGEGETEKYCTIPIHDDEEFEGPEVFTVKLTDPNYALIGKPKKSVVTIYDEEDKPKVEFETNTFAVDETEGFIFARLRRTGDLNVPASVMCLTKDGSAMGSEPNQLTSGTDFIHRNPDESSRVVFPPGVKMSTCNVKIIDDPEFEDNEDFMIYLKDPSDGVILGEIHEAIVRVKGANDDCKIKLTQTQYNVSESETAVSVTLDRTGIDLNYSSSIWCATKAFQPEEAQPSLDYIPHSEQVIFPSGVQTAVCNIKIIDDKVNPRLEGPEKFVVFISTAQNASIDASAAEAVVTIQDDEDAPSMQFTLPEIKVRENQTVVKIPIQRTGDLSRVSTVYCFTRQRSAKAGIDFIERPNTKDSMVTFPRGVSKVECEVGILDDLVFEKEEEFIVKLSHPESPSHLQPTVGENKITRVSILDWEDRPRVSFQRNDYTVAEPLAGELTSKFNIPIIRLGDVSQVTRVMVSTRDGSAASGTDYHPLHAEVEFPPGNTSIDMELTIVHNPSRQWHETFSLVLGPEEPVNAELGTITTAAVTILDHKSSGSSVLPAPPVVTSLLHYDNIEEHLGEPASPGYPLVCVTPCDPKYPESAKTAEMCAQAGLNASQMQYSWEVAIPADGDGLLMPFHSLTDDTLFASPNTKVLDSMFFARHFRVRCVAQPVRSDGVFGIPLRSKPISIGIHNGICQTPLVPGQPGGFQSQSFIATLSYINSTDEKHPNTVKIHVEIPHQDGMVPIVSTLPVHNLRYLLTEQLYRVHHTCSNMDLTAGFLAEAQDQHPINPRPYQSDSRLREKKSLELYQHLDLKTCMWTFSAWFSMSQLVDQCGGQVVSDFQVGSGGQSFLTVRVPLYISYVYAASPPGWASLDHRTELSVSFYYNTLLWHQGLHTQPTLTAKIQVTRISIDESGRLVIDLKTVAKFRGQFVLQHPNLEDHTSRLVAPEDLEIQFTLELMWTASTWDGPEQVWRATSEYNLKDYTGKYKLELIPCTVTPTQGYSDASPPACTPHPPTTFPLPIAIQQTHRPVPLIYTLNTDFQLFNSETMFLMDPKDVDNLQEVDYKGSYGPGQTIYGRVLWHPSQDLHSAYKLYIQRVFLCTGAEGYVPTYDPTGELYQEGPQYGCIQPSSKLRHRFLILDREHPYVEDGNLSIPKIEANFAEDLPEYETLHQFSGVDGFLLKTDALYEVNSGYQWYLQVLYTIGPSSSRSRRDAPLHTILSQFQSKENDHRRTLVKRTLTDLSEDYVKEEGEELPTPAFLRSLHTRNGTNMRGFQLDTGSKMDDGSIFLNVLYVIVVLVVLLGIIIAGLLLVKRHFRKSEKDKVIVVRSLKNEREQFRRKGEGKIQERPKTLPPHMTLNSESNLQTVKVKTLAITVRNNLEDEGTEV</sequence>
<dbReference type="GO" id="GO:0007154">
    <property type="term" value="P:cell communication"/>
    <property type="evidence" value="ECO:0007669"/>
    <property type="project" value="InterPro"/>
</dbReference>
<feature type="repeat" description="CSPG" evidence="6">
    <location>
        <begin position="1678"/>
        <end position="1779"/>
    </location>
</feature>
<dbReference type="Gene3D" id="2.10.70.10">
    <property type="entry name" value="Complement Module, domain 1"/>
    <property type="match status" value="1"/>
</dbReference>
<protein>
    <submittedName>
        <fullName evidence="10">Putative extracellular matrix protein FRAS1</fullName>
    </submittedName>
</protein>
<feature type="repeat" description="CSPG" evidence="6">
    <location>
        <begin position="2169"/>
        <end position="2261"/>
    </location>
</feature>
<evidence type="ECO:0000259" key="9">
    <source>
        <dbReference type="PROSITE" id="PS50184"/>
    </source>
</evidence>
<keyword evidence="8" id="KW-0812">Transmembrane</keyword>
<keyword evidence="8" id="KW-1133">Transmembrane helix</keyword>
<keyword evidence="8" id="KW-0472">Membrane</keyword>
<gene>
    <name evidence="10" type="ORF">C7M84_008931</name>
</gene>
<dbReference type="SUPFAM" id="SSF141072">
    <property type="entry name" value="CalX-like"/>
    <property type="match status" value="5"/>
</dbReference>
<feature type="domain" description="VWFC" evidence="9">
    <location>
        <begin position="195"/>
        <end position="255"/>
    </location>
</feature>
<dbReference type="PANTHER" id="PTHR45739">
    <property type="entry name" value="MATRIX PROTEIN, PUTATIVE-RELATED"/>
    <property type="match status" value="1"/>
</dbReference>
<evidence type="ECO:0000256" key="7">
    <source>
        <dbReference type="SAM" id="MobiDB-lite"/>
    </source>
</evidence>
<dbReference type="Pfam" id="PF00093">
    <property type="entry name" value="VWC"/>
    <property type="match status" value="5"/>
</dbReference>
<dbReference type="SUPFAM" id="SSF57184">
    <property type="entry name" value="Growth factor receptor domain"/>
    <property type="match status" value="5"/>
</dbReference>
<dbReference type="SMART" id="SM00237">
    <property type="entry name" value="Calx_beta"/>
    <property type="match status" value="5"/>
</dbReference>
<accession>A0A423T8C3</accession>
<feature type="domain" description="VWFC" evidence="9">
    <location>
        <begin position="259"/>
        <end position="320"/>
    </location>
</feature>
<feature type="repeat" description="CSPG" evidence="6">
    <location>
        <begin position="1802"/>
        <end position="1907"/>
    </location>
</feature>
<feature type="domain" description="VWFC" evidence="9">
    <location>
        <begin position="324"/>
        <end position="383"/>
    </location>
</feature>
<dbReference type="Pfam" id="PF16184">
    <property type="entry name" value="Cadherin_3"/>
    <property type="match status" value="12"/>
</dbReference>
<name>A0A423T8C3_PENVA</name>
<evidence type="ECO:0000256" key="2">
    <source>
        <dbReference type="ARBA" id="ARBA00022729"/>
    </source>
</evidence>
<dbReference type="InterPro" id="IPR039005">
    <property type="entry name" value="CSPG_rpt"/>
</dbReference>
<feature type="domain" description="VWFC" evidence="9">
    <location>
        <begin position="69"/>
        <end position="129"/>
    </location>
</feature>
<reference evidence="10 11" key="2">
    <citation type="submission" date="2019-01" db="EMBL/GenBank/DDBJ databases">
        <title>The decoding of complex shrimp genome reveals the adaptation for benthos swimmer, frequently molting mechanism and breeding impact on genome.</title>
        <authorList>
            <person name="Sun Y."/>
            <person name="Gao Y."/>
            <person name="Yu Y."/>
        </authorList>
    </citation>
    <scope>NUCLEOTIDE SEQUENCE [LARGE SCALE GENOMIC DNA]</scope>
    <source>
        <tissue evidence="10">Muscle</tissue>
    </source>
</reference>
<dbReference type="EMBL" id="QCYY01002123">
    <property type="protein sequence ID" value="ROT72676.1"/>
    <property type="molecule type" value="Genomic_DNA"/>
</dbReference>
<evidence type="ECO:0000256" key="4">
    <source>
        <dbReference type="ARBA" id="ARBA00022837"/>
    </source>
</evidence>
<keyword evidence="5" id="KW-0325">Glycoprotein</keyword>
<feature type="repeat" description="CSPG" evidence="6">
    <location>
        <begin position="1440"/>
        <end position="1536"/>
    </location>
</feature>
<dbReference type="Gene3D" id="2.60.40.2030">
    <property type="match status" value="5"/>
</dbReference>
<dbReference type="InterPro" id="IPR009030">
    <property type="entry name" value="Growth_fac_rcpt_cys_sf"/>
</dbReference>
<keyword evidence="2" id="KW-0732">Signal</keyword>
<dbReference type="InterPro" id="IPR000742">
    <property type="entry name" value="EGF"/>
</dbReference>
<evidence type="ECO:0000256" key="1">
    <source>
        <dbReference type="ARBA" id="ARBA00005529"/>
    </source>
</evidence>
<keyword evidence="11" id="KW-1185">Reference proteome</keyword>
<dbReference type="PANTHER" id="PTHR45739:SF1">
    <property type="entry name" value="EXTRACELLULAR MATRIX ORGANIZING PROTEIN FRAS1"/>
    <property type="match status" value="1"/>
</dbReference>
<feature type="region of interest" description="Disordered" evidence="7">
    <location>
        <begin position="3908"/>
        <end position="3928"/>
    </location>
</feature>